<dbReference type="Gene3D" id="3.40.50.300">
    <property type="entry name" value="P-loop containing nucleotide triphosphate hydrolases"/>
    <property type="match status" value="1"/>
</dbReference>
<comment type="function">
    <text evidence="11">Catalyzes the specific phosphorylation of the 3-hydroxyl group of shikimic acid using ATP as a cosubstrate.</text>
</comment>
<keyword evidence="6 11" id="KW-0547">Nucleotide-binding</keyword>
<dbReference type="HAMAP" id="MF_00109">
    <property type="entry name" value="Shikimate_kinase"/>
    <property type="match status" value="1"/>
</dbReference>
<keyword evidence="7 11" id="KW-0418">Kinase</keyword>
<comment type="pathway">
    <text evidence="1 11">Metabolic intermediate biosynthesis; chorismate biosynthesis; chorismate from D-erythrose 4-phosphate and phosphoenolpyruvate: step 5/7.</text>
</comment>
<keyword evidence="11" id="KW-0460">Magnesium</keyword>
<comment type="cofactor">
    <cofactor evidence="11">
        <name>Mg(2+)</name>
        <dbReference type="ChEBI" id="CHEBI:18420"/>
    </cofactor>
    <text evidence="11">Binds 1 Mg(2+) ion per subunit.</text>
</comment>
<keyword evidence="11" id="KW-0963">Cytoplasm</keyword>
<feature type="binding site" evidence="11">
    <location>
        <position position="78"/>
    </location>
    <ligand>
        <name>substrate</name>
    </ligand>
</feature>
<sequence length="182" mass="19828">MNVILTGMRGTGKSSIGSALAARLAFRFVDTDEVIETLAGQRIADIVAEQGWAHFRELERQAVIQCAAADRQVIAVGGGTLMDEGNTAYLKAQGVVVLLVCELSILQRRISGEGNRPSLTGQGSAVAELAHVWETRRERYYAVADITVDVSEETEDFMQDTVRKATQVEGLLQQYGKDIISK</sequence>
<keyword evidence="5 11" id="KW-0808">Transferase</keyword>
<comment type="subunit">
    <text evidence="11">Monomer.</text>
</comment>
<dbReference type="GO" id="GO:0009423">
    <property type="term" value="P:chorismate biosynthetic process"/>
    <property type="evidence" value="ECO:0007669"/>
    <property type="project" value="UniProtKB-UniRule"/>
</dbReference>
<dbReference type="GO" id="GO:0009073">
    <property type="term" value="P:aromatic amino acid family biosynthetic process"/>
    <property type="evidence" value="ECO:0007669"/>
    <property type="project" value="UniProtKB-KW"/>
</dbReference>
<keyword evidence="13" id="KW-1185">Reference proteome</keyword>
<dbReference type="HOGENOM" id="CLU_057607_4_3_7"/>
<feature type="binding site" evidence="11">
    <location>
        <position position="32"/>
    </location>
    <ligand>
        <name>substrate</name>
    </ligand>
</feature>
<dbReference type="EC" id="2.7.1.71" evidence="3 11"/>
<dbReference type="InterPro" id="IPR023000">
    <property type="entry name" value="Shikimate_kinase_CS"/>
</dbReference>
<evidence type="ECO:0000313" key="12">
    <source>
        <dbReference type="EMBL" id="ETX00362.1"/>
    </source>
</evidence>
<proteinExistence type="inferred from homology"/>
<keyword evidence="8 11" id="KW-0067">ATP-binding</keyword>
<dbReference type="GO" id="GO:0004765">
    <property type="term" value="F:shikimate kinase activity"/>
    <property type="evidence" value="ECO:0007669"/>
    <property type="project" value="UniProtKB-UniRule"/>
</dbReference>
<evidence type="ECO:0000256" key="3">
    <source>
        <dbReference type="ARBA" id="ARBA00012154"/>
    </source>
</evidence>
<dbReference type="EMBL" id="AZHW01000349">
    <property type="protein sequence ID" value="ETX00362.1"/>
    <property type="molecule type" value="Genomic_DNA"/>
</dbReference>
<evidence type="ECO:0000256" key="5">
    <source>
        <dbReference type="ARBA" id="ARBA00022679"/>
    </source>
</evidence>
<keyword evidence="11" id="KW-0479">Metal-binding</keyword>
<comment type="subcellular location">
    <subcellularLocation>
        <location evidence="11">Cytoplasm</location>
    </subcellularLocation>
</comment>
<dbReference type="SUPFAM" id="SSF52540">
    <property type="entry name" value="P-loop containing nucleoside triphosphate hydrolases"/>
    <property type="match status" value="1"/>
</dbReference>
<keyword evidence="9 11" id="KW-0057">Aromatic amino acid biosynthesis</keyword>
<comment type="catalytic activity">
    <reaction evidence="10 11">
        <text>shikimate + ATP = 3-phosphoshikimate + ADP + H(+)</text>
        <dbReference type="Rhea" id="RHEA:13121"/>
        <dbReference type="ChEBI" id="CHEBI:15378"/>
        <dbReference type="ChEBI" id="CHEBI:30616"/>
        <dbReference type="ChEBI" id="CHEBI:36208"/>
        <dbReference type="ChEBI" id="CHEBI:145989"/>
        <dbReference type="ChEBI" id="CHEBI:456216"/>
        <dbReference type="EC" id="2.7.1.71"/>
    </reaction>
</comment>
<comment type="caution">
    <text evidence="12">The sequence shown here is derived from an EMBL/GenBank/DDBJ whole genome shotgun (WGS) entry which is preliminary data.</text>
</comment>
<comment type="similarity">
    <text evidence="2 11">Belongs to the shikimate kinase family.</text>
</comment>
<dbReference type="GO" id="GO:0000287">
    <property type="term" value="F:magnesium ion binding"/>
    <property type="evidence" value="ECO:0007669"/>
    <property type="project" value="UniProtKB-UniRule"/>
</dbReference>
<evidence type="ECO:0000313" key="13">
    <source>
        <dbReference type="Proteomes" id="UP000019141"/>
    </source>
</evidence>
<reference evidence="12 13" key="1">
    <citation type="journal article" date="2014" name="Nature">
        <title>An environmental bacterial taxon with a large and distinct metabolic repertoire.</title>
        <authorList>
            <person name="Wilson M.C."/>
            <person name="Mori T."/>
            <person name="Ruckert C."/>
            <person name="Uria A.R."/>
            <person name="Helf M.J."/>
            <person name="Takada K."/>
            <person name="Gernert C."/>
            <person name="Steffens U.A."/>
            <person name="Heycke N."/>
            <person name="Schmitt S."/>
            <person name="Rinke C."/>
            <person name="Helfrich E.J."/>
            <person name="Brachmann A.O."/>
            <person name="Gurgui C."/>
            <person name="Wakimoto T."/>
            <person name="Kracht M."/>
            <person name="Crusemann M."/>
            <person name="Hentschel U."/>
            <person name="Abe I."/>
            <person name="Matsunaga S."/>
            <person name="Kalinowski J."/>
            <person name="Takeyama H."/>
            <person name="Piel J."/>
        </authorList>
    </citation>
    <scope>NUCLEOTIDE SEQUENCE [LARGE SCALE GENOMIC DNA]</scope>
    <source>
        <strain evidence="13">TSY1</strain>
    </source>
</reference>
<dbReference type="PROSITE" id="PS01128">
    <property type="entry name" value="SHIKIMATE_KINASE"/>
    <property type="match status" value="1"/>
</dbReference>
<dbReference type="PANTHER" id="PTHR21087:SF16">
    <property type="entry name" value="SHIKIMATE KINASE 1, CHLOROPLASTIC"/>
    <property type="match status" value="1"/>
</dbReference>
<gene>
    <name evidence="11" type="primary">aroK</name>
    <name evidence="12" type="ORF">ETSY1_11475</name>
</gene>
<dbReference type="PANTHER" id="PTHR21087">
    <property type="entry name" value="SHIKIMATE KINASE"/>
    <property type="match status" value="1"/>
</dbReference>
<dbReference type="PRINTS" id="PR01100">
    <property type="entry name" value="SHIKIMTKNASE"/>
</dbReference>
<evidence type="ECO:0000256" key="10">
    <source>
        <dbReference type="ARBA" id="ARBA00048567"/>
    </source>
</evidence>
<protein>
    <recommendedName>
        <fullName evidence="3 11">Shikimate kinase</fullName>
        <shortName evidence="11">SK</shortName>
        <ecNumber evidence="3 11">2.7.1.71</ecNumber>
    </recommendedName>
</protein>
<dbReference type="CDD" id="cd00464">
    <property type="entry name" value="SK"/>
    <property type="match status" value="1"/>
</dbReference>
<accession>W4LSH2</accession>
<dbReference type="Pfam" id="PF01202">
    <property type="entry name" value="SKI"/>
    <property type="match status" value="1"/>
</dbReference>
<dbReference type="GO" id="GO:0008652">
    <property type="term" value="P:amino acid biosynthetic process"/>
    <property type="evidence" value="ECO:0007669"/>
    <property type="project" value="UniProtKB-KW"/>
</dbReference>
<feature type="binding site" evidence="11">
    <location>
        <position position="14"/>
    </location>
    <ligand>
        <name>Mg(2+)</name>
        <dbReference type="ChEBI" id="CHEBI:18420"/>
    </ligand>
</feature>
<dbReference type="InterPro" id="IPR027417">
    <property type="entry name" value="P-loop_NTPase"/>
</dbReference>
<evidence type="ECO:0000256" key="4">
    <source>
        <dbReference type="ARBA" id="ARBA00022605"/>
    </source>
</evidence>
<evidence type="ECO:0000256" key="1">
    <source>
        <dbReference type="ARBA" id="ARBA00004842"/>
    </source>
</evidence>
<name>W4LSH2_ENTF1</name>
<evidence type="ECO:0000256" key="7">
    <source>
        <dbReference type="ARBA" id="ARBA00022777"/>
    </source>
</evidence>
<dbReference type="GO" id="GO:0005524">
    <property type="term" value="F:ATP binding"/>
    <property type="evidence" value="ECO:0007669"/>
    <property type="project" value="UniProtKB-UniRule"/>
</dbReference>
<dbReference type="UniPathway" id="UPA00053">
    <property type="reaction ID" value="UER00088"/>
</dbReference>
<dbReference type="AlphaFoldDB" id="W4LSH2"/>
<feature type="binding site" evidence="11">
    <location>
        <position position="136"/>
    </location>
    <ligand>
        <name>substrate</name>
    </ligand>
</feature>
<evidence type="ECO:0000256" key="2">
    <source>
        <dbReference type="ARBA" id="ARBA00006997"/>
    </source>
</evidence>
<feature type="binding site" evidence="11">
    <location>
        <begin position="10"/>
        <end position="15"/>
    </location>
    <ligand>
        <name>ATP</name>
        <dbReference type="ChEBI" id="CHEBI:30616"/>
    </ligand>
</feature>
<feature type="binding site" evidence="11">
    <location>
        <position position="56"/>
    </location>
    <ligand>
        <name>substrate</name>
    </ligand>
</feature>
<feature type="binding site" evidence="11">
    <location>
        <position position="116"/>
    </location>
    <ligand>
        <name>ATP</name>
        <dbReference type="ChEBI" id="CHEBI:30616"/>
    </ligand>
</feature>
<evidence type="ECO:0000256" key="6">
    <source>
        <dbReference type="ARBA" id="ARBA00022741"/>
    </source>
</evidence>
<evidence type="ECO:0000256" key="9">
    <source>
        <dbReference type="ARBA" id="ARBA00023141"/>
    </source>
</evidence>
<dbReference type="GO" id="GO:0005829">
    <property type="term" value="C:cytosol"/>
    <property type="evidence" value="ECO:0007669"/>
    <property type="project" value="TreeGrafter"/>
</dbReference>
<evidence type="ECO:0000256" key="11">
    <source>
        <dbReference type="HAMAP-Rule" id="MF_00109"/>
    </source>
</evidence>
<organism evidence="12 13">
    <name type="scientific">Entotheonella factor</name>
    <dbReference type="NCBI Taxonomy" id="1429438"/>
    <lineage>
        <taxon>Bacteria</taxon>
        <taxon>Pseudomonadati</taxon>
        <taxon>Nitrospinota/Tectimicrobiota group</taxon>
        <taxon>Candidatus Tectimicrobiota</taxon>
        <taxon>Candidatus Entotheonellia</taxon>
        <taxon>Candidatus Entotheonellales</taxon>
        <taxon>Candidatus Entotheonellaceae</taxon>
        <taxon>Candidatus Entotheonella</taxon>
    </lineage>
</organism>
<comment type="caution">
    <text evidence="11">Lacks conserved residue(s) required for the propagation of feature annotation.</text>
</comment>
<dbReference type="InterPro" id="IPR031322">
    <property type="entry name" value="Shikimate/glucono_kinase"/>
</dbReference>
<keyword evidence="4 11" id="KW-0028">Amino-acid biosynthesis</keyword>
<dbReference type="Proteomes" id="UP000019141">
    <property type="component" value="Unassembled WGS sequence"/>
</dbReference>
<evidence type="ECO:0000256" key="8">
    <source>
        <dbReference type="ARBA" id="ARBA00022840"/>
    </source>
</evidence>
<dbReference type="InterPro" id="IPR000623">
    <property type="entry name" value="Shikimate_kinase/TSH1"/>
</dbReference>